<dbReference type="PROSITE" id="PS50941">
    <property type="entry name" value="CHIT_BIND_I_2"/>
    <property type="match status" value="1"/>
</dbReference>
<dbReference type="Pfam" id="PF00187">
    <property type="entry name" value="Chitin_bind_1"/>
    <property type="match status" value="1"/>
</dbReference>
<dbReference type="PANTHER" id="PTHR22595">
    <property type="entry name" value="CHITINASE-RELATED"/>
    <property type="match status" value="1"/>
</dbReference>
<dbReference type="AlphaFoldDB" id="W9QVL2"/>
<comment type="caution">
    <text evidence="13">Lacks conserved residue(s) required for the propagation of feature annotation.</text>
</comment>
<keyword evidence="8" id="KW-0119">Carbohydrate metabolism</keyword>
<dbReference type="STRING" id="981085.W9QVL2"/>
<dbReference type="CDD" id="cd00325">
    <property type="entry name" value="chitinase_GH19"/>
    <property type="match status" value="1"/>
</dbReference>
<feature type="disulfide bond" evidence="12">
    <location>
        <begin position="242"/>
        <end position="274"/>
    </location>
</feature>
<evidence type="ECO:0000256" key="9">
    <source>
        <dbReference type="ARBA" id="ARBA00023295"/>
    </source>
</evidence>
<dbReference type="KEGG" id="mnt:21401096"/>
<keyword evidence="6" id="KW-0146">Chitin degradation</keyword>
<feature type="domain" description="Chitin-binding type-1" evidence="15">
    <location>
        <begin position="31"/>
        <end position="66"/>
    </location>
</feature>
<keyword evidence="4" id="KW-0378">Hydrolase</keyword>
<name>W9QVL2_9ROSA</name>
<feature type="active site" description="Proton donor" evidence="11">
    <location>
        <position position="137"/>
    </location>
</feature>
<dbReference type="Gene3D" id="1.10.530.10">
    <property type="match status" value="1"/>
</dbReference>
<dbReference type="InterPro" id="IPR018371">
    <property type="entry name" value="Chitin-binding_1_CS"/>
</dbReference>
<dbReference type="FunFam" id="3.30.20.10:FF:000001">
    <property type="entry name" value="Endochitinase (Chitinase)"/>
    <property type="match status" value="1"/>
</dbReference>
<dbReference type="Gene3D" id="3.30.20.10">
    <property type="entry name" value="Endochitinase, domain 2"/>
    <property type="match status" value="1"/>
</dbReference>
<sequence length="274" mass="29534">MASPNPSKTLMTLIVLGTILVGALPKNYVMAQNCGCSSDQCCSKYGYCGTGDDYCGDGCQSGPCYATPTSSNNVGDIVTPEFFSGILNKATGDCPGKSFFTRDAFLNAADAYPQFGSGSADESKREIAAFFAHVSHETGFLCHIEETDGASQDYCDETRTDYPCNQNKKYYGRGPLQLTWNYNYGAAGNAIGFDGLNSPETVATDTTVSFKTAVWFWMENVHSVMSQGFGATTRKINGDVECDGKEPDKVQARANYYTDYCNQLGVDPGSNLTC</sequence>
<evidence type="ECO:0000256" key="7">
    <source>
        <dbReference type="ARBA" id="ARBA00023157"/>
    </source>
</evidence>
<feature type="disulfide bond" evidence="12">
    <location>
        <begin position="155"/>
        <end position="164"/>
    </location>
</feature>
<dbReference type="GO" id="GO:0006952">
    <property type="term" value="P:defense response"/>
    <property type="evidence" value="ECO:0007669"/>
    <property type="project" value="UniProtKB-KW"/>
</dbReference>
<evidence type="ECO:0000256" key="4">
    <source>
        <dbReference type="ARBA" id="ARBA00022801"/>
    </source>
</evidence>
<feature type="disulfide bond" evidence="12">
    <location>
        <begin position="94"/>
        <end position="142"/>
    </location>
</feature>
<dbReference type="EMBL" id="KE344222">
    <property type="protein sequence ID" value="EXB55191.1"/>
    <property type="molecule type" value="Genomic_DNA"/>
</dbReference>
<dbReference type="PIRSF" id="PIRSF001060">
    <property type="entry name" value="Endochitinase"/>
    <property type="match status" value="1"/>
</dbReference>
<evidence type="ECO:0000256" key="11">
    <source>
        <dbReference type="PIRSR" id="PIRSR001060-1"/>
    </source>
</evidence>
<dbReference type="OrthoDB" id="5985073at2759"/>
<evidence type="ECO:0000313" key="16">
    <source>
        <dbReference type="EMBL" id="EXB55191.1"/>
    </source>
</evidence>
<dbReference type="CDD" id="cd00035">
    <property type="entry name" value="ChtBD1"/>
    <property type="match status" value="1"/>
</dbReference>
<evidence type="ECO:0000259" key="15">
    <source>
        <dbReference type="PROSITE" id="PS50941"/>
    </source>
</evidence>
<dbReference type="InterPro" id="IPR023346">
    <property type="entry name" value="Lysozyme-like_dom_sf"/>
</dbReference>
<evidence type="ECO:0000256" key="14">
    <source>
        <dbReference type="SAM" id="SignalP"/>
    </source>
</evidence>
<evidence type="ECO:0000256" key="13">
    <source>
        <dbReference type="PROSITE-ProRule" id="PRU00261"/>
    </source>
</evidence>
<keyword evidence="3 13" id="KW-0147">Chitin-binding</keyword>
<keyword evidence="7 12" id="KW-1015">Disulfide bond</keyword>
<dbReference type="EC" id="3.2.1.14" evidence="2"/>
<dbReference type="FunFam" id="3.30.60.10:FF:000003">
    <property type="entry name" value="Class IV chitinase"/>
    <property type="match status" value="1"/>
</dbReference>
<evidence type="ECO:0000313" key="17">
    <source>
        <dbReference type="Proteomes" id="UP000030645"/>
    </source>
</evidence>
<dbReference type="GO" id="GO:0000272">
    <property type="term" value="P:polysaccharide catabolic process"/>
    <property type="evidence" value="ECO:0007669"/>
    <property type="project" value="UniProtKB-KW"/>
</dbReference>
<evidence type="ECO:0000256" key="2">
    <source>
        <dbReference type="ARBA" id="ARBA00012729"/>
    </source>
</evidence>
<feature type="disulfide bond" evidence="12 13">
    <location>
        <begin position="36"/>
        <end position="48"/>
    </location>
</feature>
<gene>
    <name evidence="16" type="ORF">L484_018118</name>
</gene>
<feature type="chain" id="PRO_5004927867" description="chitinase" evidence="14">
    <location>
        <begin position="32"/>
        <end position="274"/>
    </location>
</feature>
<reference evidence="17" key="1">
    <citation type="submission" date="2013-01" db="EMBL/GenBank/DDBJ databases">
        <title>Draft Genome Sequence of a Mulberry Tree, Morus notabilis C.K. Schneid.</title>
        <authorList>
            <person name="He N."/>
            <person name="Zhao S."/>
        </authorList>
    </citation>
    <scope>NUCLEOTIDE SEQUENCE</scope>
</reference>
<dbReference type="SMART" id="SM00270">
    <property type="entry name" value="ChtBD1"/>
    <property type="match status" value="1"/>
</dbReference>
<feature type="signal peptide" evidence="14">
    <location>
        <begin position="1"/>
        <end position="31"/>
    </location>
</feature>
<dbReference type="PANTHER" id="PTHR22595:SF197">
    <property type="entry name" value="CHITINASE FAMILY PROTEIN"/>
    <property type="match status" value="1"/>
</dbReference>
<comment type="catalytic activity">
    <reaction evidence="1">
        <text>Random endo-hydrolysis of N-acetyl-beta-D-glucosaminide (1-&gt;4)-beta-linkages in chitin and chitodextrins.</text>
        <dbReference type="EC" id="3.2.1.14"/>
    </reaction>
</comment>
<organism evidence="16 17">
    <name type="scientific">Morus notabilis</name>
    <dbReference type="NCBI Taxonomy" id="981085"/>
    <lineage>
        <taxon>Eukaryota</taxon>
        <taxon>Viridiplantae</taxon>
        <taxon>Streptophyta</taxon>
        <taxon>Embryophyta</taxon>
        <taxon>Tracheophyta</taxon>
        <taxon>Spermatophyta</taxon>
        <taxon>Magnoliopsida</taxon>
        <taxon>eudicotyledons</taxon>
        <taxon>Gunneridae</taxon>
        <taxon>Pentapetalae</taxon>
        <taxon>rosids</taxon>
        <taxon>fabids</taxon>
        <taxon>Rosales</taxon>
        <taxon>Moraceae</taxon>
        <taxon>Moreae</taxon>
        <taxon>Morus</taxon>
    </lineage>
</organism>
<accession>W9QVL2</accession>
<evidence type="ECO:0000256" key="6">
    <source>
        <dbReference type="ARBA" id="ARBA00023024"/>
    </source>
</evidence>
<dbReference type="Pfam" id="PF00182">
    <property type="entry name" value="Glyco_hydro_19"/>
    <property type="match status" value="2"/>
</dbReference>
<dbReference type="PROSITE" id="PS00774">
    <property type="entry name" value="CHITINASE_19_2"/>
    <property type="match status" value="1"/>
</dbReference>
<evidence type="ECO:0000256" key="12">
    <source>
        <dbReference type="PIRSR" id="PIRSR001060-2"/>
    </source>
</evidence>
<dbReference type="SUPFAM" id="SSF57016">
    <property type="entry name" value="Plant lectins/antimicrobial peptides"/>
    <property type="match status" value="1"/>
</dbReference>
<dbReference type="InterPro" id="IPR000726">
    <property type="entry name" value="Glyco_hydro_19_cat"/>
</dbReference>
<keyword evidence="17" id="KW-1185">Reference proteome</keyword>
<keyword evidence="9" id="KW-0326">Glycosidase</keyword>
<dbReference type="SUPFAM" id="SSF53955">
    <property type="entry name" value="Lysozyme-like"/>
    <property type="match status" value="1"/>
</dbReference>
<keyword evidence="5" id="KW-0611">Plant defense</keyword>
<evidence type="ECO:0000256" key="1">
    <source>
        <dbReference type="ARBA" id="ARBA00000822"/>
    </source>
</evidence>
<dbReference type="InterPro" id="IPR001002">
    <property type="entry name" value="Chitin-bd_1"/>
</dbReference>
<dbReference type="InterPro" id="IPR016283">
    <property type="entry name" value="Glyco_hydro_19"/>
</dbReference>
<dbReference type="GO" id="GO:0006032">
    <property type="term" value="P:chitin catabolic process"/>
    <property type="evidence" value="ECO:0007669"/>
    <property type="project" value="UniProtKB-KW"/>
</dbReference>
<evidence type="ECO:0000256" key="8">
    <source>
        <dbReference type="ARBA" id="ARBA00023277"/>
    </source>
</evidence>
<dbReference type="eggNOG" id="KOG4742">
    <property type="taxonomic scope" value="Eukaryota"/>
</dbReference>
<evidence type="ECO:0000256" key="3">
    <source>
        <dbReference type="ARBA" id="ARBA00022669"/>
    </source>
</evidence>
<feature type="disulfide bond" evidence="12 13">
    <location>
        <begin position="41"/>
        <end position="55"/>
    </location>
</feature>
<keyword evidence="10" id="KW-0624">Polysaccharide degradation</keyword>
<dbReference type="GO" id="GO:0008843">
    <property type="term" value="F:endochitinase activity"/>
    <property type="evidence" value="ECO:0007669"/>
    <property type="project" value="UniProtKB-EC"/>
</dbReference>
<evidence type="ECO:0000256" key="5">
    <source>
        <dbReference type="ARBA" id="ARBA00022821"/>
    </source>
</evidence>
<dbReference type="InterPro" id="IPR036861">
    <property type="entry name" value="Endochitinase-like_sf"/>
</dbReference>
<proteinExistence type="predicted"/>
<dbReference type="GO" id="GO:0016998">
    <property type="term" value="P:cell wall macromolecule catabolic process"/>
    <property type="evidence" value="ECO:0007669"/>
    <property type="project" value="InterPro"/>
</dbReference>
<protein>
    <recommendedName>
        <fullName evidence="2">chitinase</fullName>
        <ecNumber evidence="2">3.2.1.14</ecNumber>
    </recommendedName>
</protein>
<dbReference type="Gene3D" id="3.30.60.10">
    <property type="entry name" value="Endochitinase-like"/>
    <property type="match status" value="1"/>
</dbReference>
<dbReference type="SMR" id="W9QVL2"/>
<dbReference type="Proteomes" id="UP000030645">
    <property type="component" value="Unassembled WGS sequence"/>
</dbReference>
<keyword evidence="14" id="KW-0732">Signal</keyword>
<evidence type="ECO:0000256" key="10">
    <source>
        <dbReference type="ARBA" id="ARBA00023326"/>
    </source>
</evidence>
<dbReference type="PROSITE" id="PS00026">
    <property type="entry name" value="CHIT_BIND_I_1"/>
    <property type="match status" value="1"/>
</dbReference>
<dbReference type="GO" id="GO:0008061">
    <property type="term" value="F:chitin binding"/>
    <property type="evidence" value="ECO:0007669"/>
    <property type="project" value="UniProtKB-UniRule"/>
</dbReference>